<name>A0A6A4JTC0_APOLU</name>
<evidence type="ECO:0000313" key="7">
    <source>
        <dbReference type="Proteomes" id="UP000466442"/>
    </source>
</evidence>
<dbReference type="SMART" id="SM00692">
    <property type="entry name" value="DM3"/>
    <property type="match status" value="1"/>
</dbReference>
<feature type="compositionally biased region" description="Polar residues" evidence="5">
    <location>
        <begin position="229"/>
        <end position="243"/>
    </location>
</feature>
<keyword evidence="7" id="KW-1185">Reference proteome</keyword>
<dbReference type="EMBL" id="WIXP02000002">
    <property type="protein sequence ID" value="KAF6215007.1"/>
    <property type="molecule type" value="Genomic_DNA"/>
</dbReference>
<keyword evidence="3" id="KW-0862">Zinc</keyword>
<feature type="compositionally biased region" description="Basic residues" evidence="5">
    <location>
        <begin position="400"/>
        <end position="411"/>
    </location>
</feature>
<evidence type="ECO:0000313" key="6">
    <source>
        <dbReference type="EMBL" id="KAF6215007.1"/>
    </source>
</evidence>
<evidence type="ECO:0000256" key="4">
    <source>
        <dbReference type="ARBA" id="ARBA00023125"/>
    </source>
</evidence>
<proteinExistence type="predicted"/>
<keyword evidence="2" id="KW-0863">Zinc-finger</keyword>
<evidence type="ECO:0000256" key="3">
    <source>
        <dbReference type="ARBA" id="ARBA00022833"/>
    </source>
</evidence>
<evidence type="ECO:0000256" key="2">
    <source>
        <dbReference type="ARBA" id="ARBA00022771"/>
    </source>
</evidence>
<dbReference type="PROSITE" id="PS50950">
    <property type="entry name" value="ZF_THAP"/>
    <property type="match status" value="1"/>
</dbReference>
<sequence>MKCCVPFCEEDSPLHKFPTSNEKQCQEWLARIGNGVIPQKDEVEERYRICDSHFEQRCHDSDTDELICGALPTLLLPGSKSDEYSGRYAMDFLPDNLESNEALDMIVEGIGDSSHLVNIHIDSEVEDVAQRYTSCQNEKLGDESEITIHRPEDIEIVTRYAMKCEQDSDDEIILKYPNDDDVIKRYSAGGGLGSINSRVGVCDKGSSTEPVILEEFSGGFQVMDRSPGVSDSRQSSGNQTTDLQVKRPLLESCRSPTQTPTPSNTLESDSEMSDSNEDSMSDHIATEHPSDEEGGGIHRHPGELNSVSEEYEDSCYDSVDADEALRALMKPGCSSPRNPSITVYNLCCDKKFLSSISIDPPKKDLLPSRGTSRHRDFLHDLVLNAPLSNSFQGVGDSKRSTKKSRNKNKSKSRNDSLMSIIHSLEKIAQNVESQCIEARRSLRKNCSHGNVLRTSVKLKGEVTPLLNSQLSLLKKMRTNNVP</sequence>
<dbReference type="SMART" id="SM00980">
    <property type="entry name" value="THAP"/>
    <property type="match status" value="1"/>
</dbReference>
<feature type="region of interest" description="Disordered" evidence="5">
    <location>
        <begin position="218"/>
        <end position="303"/>
    </location>
</feature>
<feature type="compositionally biased region" description="Basic and acidic residues" evidence="5">
    <location>
        <begin position="280"/>
        <end position="291"/>
    </location>
</feature>
<evidence type="ECO:0000256" key="1">
    <source>
        <dbReference type="ARBA" id="ARBA00022723"/>
    </source>
</evidence>
<keyword evidence="4" id="KW-0238">DNA-binding</keyword>
<dbReference type="Pfam" id="PF05485">
    <property type="entry name" value="THAP"/>
    <property type="match status" value="1"/>
</dbReference>
<dbReference type="InterPro" id="IPR006612">
    <property type="entry name" value="THAP_Znf"/>
</dbReference>
<evidence type="ECO:0000256" key="5">
    <source>
        <dbReference type="SAM" id="MobiDB-lite"/>
    </source>
</evidence>
<organism evidence="6 7">
    <name type="scientific">Apolygus lucorum</name>
    <name type="common">Small green plant bug</name>
    <name type="synonym">Lygocoris lucorum</name>
    <dbReference type="NCBI Taxonomy" id="248454"/>
    <lineage>
        <taxon>Eukaryota</taxon>
        <taxon>Metazoa</taxon>
        <taxon>Ecdysozoa</taxon>
        <taxon>Arthropoda</taxon>
        <taxon>Hexapoda</taxon>
        <taxon>Insecta</taxon>
        <taxon>Pterygota</taxon>
        <taxon>Neoptera</taxon>
        <taxon>Paraneoptera</taxon>
        <taxon>Hemiptera</taxon>
        <taxon>Heteroptera</taxon>
        <taxon>Panheteroptera</taxon>
        <taxon>Cimicomorpha</taxon>
        <taxon>Miridae</taxon>
        <taxon>Mirini</taxon>
        <taxon>Apolygus</taxon>
    </lineage>
</organism>
<accession>A0A6A4JTC0</accession>
<feature type="compositionally biased region" description="Polar residues" evidence="5">
    <location>
        <begin position="254"/>
        <end position="266"/>
    </location>
</feature>
<dbReference type="AlphaFoldDB" id="A0A6A4JTC0"/>
<protein>
    <submittedName>
        <fullName evidence="6">Uncharacterized protein</fullName>
    </submittedName>
</protein>
<reference evidence="6" key="1">
    <citation type="journal article" date="2021" name="Mol. Ecol. Resour.">
        <title>Apolygus lucorum genome provides insights into omnivorousness and mesophyll feeding.</title>
        <authorList>
            <person name="Liu Y."/>
            <person name="Liu H."/>
            <person name="Wang H."/>
            <person name="Huang T."/>
            <person name="Liu B."/>
            <person name="Yang B."/>
            <person name="Yin L."/>
            <person name="Li B."/>
            <person name="Zhang Y."/>
            <person name="Zhang S."/>
            <person name="Jiang F."/>
            <person name="Zhang X."/>
            <person name="Ren Y."/>
            <person name="Wang B."/>
            <person name="Wang S."/>
            <person name="Lu Y."/>
            <person name="Wu K."/>
            <person name="Fan W."/>
            <person name="Wang G."/>
        </authorList>
    </citation>
    <scope>NUCLEOTIDE SEQUENCE</scope>
    <source>
        <strain evidence="6">12Hb</strain>
    </source>
</reference>
<gene>
    <name evidence="6" type="ORF">GE061_009755</name>
</gene>
<feature type="region of interest" description="Disordered" evidence="5">
    <location>
        <begin position="391"/>
        <end position="415"/>
    </location>
</feature>
<dbReference type="GO" id="GO:0008270">
    <property type="term" value="F:zinc ion binding"/>
    <property type="evidence" value="ECO:0007669"/>
    <property type="project" value="UniProtKB-KW"/>
</dbReference>
<comment type="caution">
    <text evidence="6">The sequence shown here is derived from an EMBL/GenBank/DDBJ whole genome shotgun (WGS) entry which is preliminary data.</text>
</comment>
<keyword evidence="1" id="KW-0479">Metal-binding</keyword>
<dbReference type="SUPFAM" id="SSF57716">
    <property type="entry name" value="Glucocorticoid receptor-like (DNA-binding domain)"/>
    <property type="match status" value="1"/>
</dbReference>
<dbReference type="GO" id="GO:0003677">
    <property type="term" value="F:DNA binding"/>
    <property type="evidence" value="ECO:0007669"/>
    <property type="project" value="UniProtKB-UniRule"/>
</dbReference>
<feature type="compositionally biased region" description="Acidic residues" evidence="5">
    <location>
        <begin position="268"/>
        <end position="279"/>
    </location>
</feature>
<dbReference type="Proteomes" id="UP000466442">
    <property type="component" value="Unassembled WGS sequence"/>
</dbReference>